<feature type="region of interest" description="Disordered" evidence="1">
    <location>
        <begin position="466"/>
        <end position="545"/>
    </location>
</feature>
<organism evidence="2">
    <name type="scientific">Sporisorium scitamineum</name>
    <dbReference type="NCBI Taxonomy" id="49012"/>
    <lineage>
        <taxon>Eukaryota</taxon>
        <taxon>Fungi</taxon>
        <taxon>Dikarya</taxon>
        <taxon>Basidiomycota</taxon>
        <taxon>Ustilaginomycotina</taxon>
        <taxon>Ustilaginomycetes</taxon>
        <taxon>Ustilaginales</taxon>
        <taxon>Ustilaginaceae</taxon>
        <taxon>Sporisorium</taxon>
    </lineage>
</organism>
<feature type="compositionally biased region" description="Low complexity" evidence="1">
    <location>
        <begin position="117"/>
        <end position="131"/>
    </location>
</feature>
<dbReference type="AlphaFoldDB" id="A0A127ZEU8"/>
<dbReference type="OrthoDB" id="2554383at2759"/>
<name>A0A127ZEU8_9BASI</name>
<feature type="region of interest" description="Disordered" evidence="1">
    <location>
        <begin position="345"/>
        <end position="428"/>
    </location>
</feature>
<evidence type="ECO:0000313" key="2">
    <source>
        <dbReference type="EMBL" id="CDU24003.1"/>
    </source>
</evidence>
<evidence type="ECO:0000256" key="1">
    <source>
        <dbReference type="SAM" id="MobiDB-lite"/>
    </source>
</evidence>
<dbReference type="EMBL" id="LK056664">
    <property type="protein sequence ID" value="CDU24003.1"/>
    <property type="molecule type" value="Genomic_DNA"/>
</dbReference>
<protein>
    <submittedName>
        <fullName evidence="2">Uncharacterized protein</fullName>
    </submittedName>
</protein>
<gene>
    <name evidence="2" type="ORF">SPSC_02632</name>
</gene>
<reference evidence="2" key="1">
    <citation type="submission" date="2014-06" db="EMBL/GenBank/DDBJ databases">
        <authorList>
            <person name="Ju J."/>
            <person name="Zhang J."/>
        </authorList>
    </citation>
    <scope>NUCLEOTIDE SEQUENCE</scope>
    <source>
        <strain evidence="2">SscI8</strain>
    </source>
</reference>
<accession>A0A127ZEU8</accession>
<feature type="region of interest" description="Disordered" evidence="1">
    <location>
        <begin position="1"/>
        <end position="40"/>
    </location>
</feature>
<feature type="compositionally biased region" description="Low complexity" evidence="1">
    <location>
        <begin position="362"/>
        <end position="384"/>
    </location>
</feature>
<feature type="region of interest" description="Disordered" evidence="1">
    <location>
        <begin position="106"/>
        <end position="131"/>
    </location>
</feature>
<proteinExistence type="predicted"/>
<feature type="compositionally biased region" description="Polar residues" evidence="1">
    <location>
        <begin position="466"/>
        <end position="483"/>
    </location>
</feature>
<sequence length="545" mass="58747">MSSFSANRQGRPRPSDIIFGRRRSDEKSMPSPSFNSSMSLGNVEDVFCDSSRTVDRLRHHYLALPTTPTTLSGGSSPSTRMERLPSLTDLFHRDILSPPSSGILALSSARSDQGGESMQRNGSMSSVSSGRSQPWIASFHHDSRANSISPPATPLSPFFTHASAGPLVSPINVSPDRRSDTVIGYSDGQRTPRASPRPSFDFQVQPRHGESSPICAGAPLIGVQSRGHFESQAWQYQREAASLGSFESVQRRSFHGRSTNAQLSAEVLAAERAKMSRLDAEMPKAAGLSGLGIYMDEDKIQSPFRKAYRTVSKRVQTEEVLPQSSQVGLNEHTGLTPMIKASKVCDTSCTPTRSKAKRSPNSIKTLSSEKSSKTSQTKSSPSETAAKKKTEAVKTPPTKSRPMFRLDTGSGKKSSKPKGHKMSPNASPWGVFGVKDGWKPLAPPNVSRAIAEANKLVLETASCNNGASLTPSKTSPASKRQAASVSEVSSPSKRSRMNEAHVPTSSAYKENVAPSIRAMSPSKRAHMLSPSYRNSPTALPLPTIR</sequence>
<feature type="compositionally biased region" description="Low complexity" evidence="1">
    <location>
        <begin position="29"/>
        <end position="39"/>
    </location>
</feature>